<reference evidence="2 3" key="1">
    <citation type="journal article" date="2013" name="Proc. Natl. Acad. Sci. U.S.A.">
        <title>Fine-scale variation in meiotic recombination in Mimulus inferred from population shotgun sequencing.</title>
        <authorList>
            <person name="Hellsten U."/>
            <person name="Wright K.M."/>
            <person name="Jenkins J."/>
            <person name="Shu S."/>
            <person name="Yuan Y."/>
            <person name="Wessler S.R."/>
            <person name="Schmutz J."/>
            <person name="Willis J.H."/>
            <person name="Rokhsar D.S."/>
        </authorList>
    </citation>
    <scope>NUCLEOTIDE SEQUENCE [LARGE SCALE GENOMIC DNA]</scope>
    <source>
        <strain evidence="3">cv. DUN x IM62</strain>
    </source>
</reference>
<sequence>MPGECLPHGIDAEGGASQSQSRISVNRIKPCTMPNRNYSFDNLGNSLITESNRSFRGCWCIIFCVFISIFVFNLDFACFYDRIWCPLNTEEETHKVFIIVIFSYRKFHRDTKRFLDECRHQQEKARAIKEWARERGWTIAEETMAKTEQTWVSSEETIIQIEQNFIQIEQNLVKIEQYRKQRRMYYSLGLGFIVGGVLNLYLS</sequence>
<keyword evidence="1" id="KW-0472">Membrane</keyword>
<evidence type="ECO:0000313" key="3">
    <source>
        <dbReference type="Proteomes" id="UP000030748"/>
    </source>
</evidence>
<keyword evidence="1" id="KW-0812">Transmembrane</keyword>
<keyword evidence="1" id="KW-1133">Transmembrane helix</keyword>
<accession>A0A022RGB0</accession>
<dbReference type="AlphaFoldDB" id="A0A022RGB0"/>
<evidence type="ECO:0000313" key="2">
    <source>
        <dbReference type="EMBL" id="EYU39402.1"/>
    </source>
</evidence>
<name>A0A022RGB0_ERYGU</name>
<gene>
    <name evidence="2" type="ORF">MIMGU_mgv11b011700mg</name>
</gene>
<feature type="transmembrane region" description="Helical" evidence="1">
    <location>
        <begin position="184"/>
        <end position="202"/>
    </location>
</feature>
<keyword evidence="3" id="KW-1185">Reference proteome</keyword>
<proteinExistence type="predicted"/>
<feature type="transmembrane region" description="Helical" evidence="1">
    <location>
        <begin position="54"/>
        <end position="74"/>
    </location>
</feature>
<protein>
    <submittedName>
        <fullName evidence="2">Uncharacterized protein</fullName>
    </submittedName>
</protein>
<dbReference type="EMBL" id="KI630445">
    <property type="protein sequence ID" value="EYU39402.1"/>
    <property type="molecule type" value="Genomic_DNA"/>
</dbReference>
<evidence type="ECO:0000256" key="1">
    <source>
        <dbReference type="SAM" id="Phobius"/>
    </source>
</evidence>
<dbReference type="Proteomes" id="UP000030748">
    <property type="component" value="Unassembled WGS sequence"/>
</dbReference>
<organism evidence="2 3">
    <name type="scientific">Erythranthe guttata</name>
    <name type="common">Yellow monkey flower</name>
    <name type="synonym">Mimulus guttatus</name>
    <dbReference type="NCBI Taxonomy" id="4155"/>
    <lineage>
        <taxon>Eukaryota</taxon>
        <taxon>Viridiplantae</taxon>
        <taxon>Streptophyta</taxon>
        <taxon>Embryophyta</taxon>
        <taxon>Tracheophyta</taxon>
        <taxon>Spermatophyta</taxon>
        <taxon>Magnoliopsida</taxon>
        <taxon>eudicotyledons</taxon>
        <taxon>Gunneridae</taxon>
        <taxon>Pentapetalae</taxon>
        <taxon>asterids</taxon>
        <taxon>lamiids</taxon>
        <taxon>Lamiales</taxon>
        <taxon>Phrymaceae</taxon>
        <taxon>Erythranthe</taxon>
    </lineage>
</organism>